<sequence>MPINFIDQAPDGFNQDFHNNRRALTKLEQRLKKADAHLQFMNQDARVTLARYQGFVQMSAAALMLVPGYGPFLRSGINWLMGDNSQEGFNFVRSFAPAFVKKLAPELAKETDYDSDEDNWLKFVFHHMFENSLNAPATVVGTDGLIYRVDGNFAGDYLKPDLQTLPIVANKIAGDSNPKVTFTFKLGDNSFKTIADASFSRKALKPSDDPTQSQQSQLESKSDQHLKSQYQTLINNVISELDDSQYASREAIEALSSEQQEQLKGNSPTLKNLIDGYSETIEVPLDGDSFSDFTAKLEQYDQSGNLHTKDFDWDTFIDAAELAVRNLYFIYDHISSNGSDNAKEALLPYISQKISDQLANNDNLAILERLRTTKTGQYYLSALAKIIQGVNFNTEYEGALQYRFGLYHQLDTSTSYGFTSLTAKAQADLRENLPKSSYDNLIASRNWATKYYRMLKTLDNSAKRKYHQNLLLPSEEVAANLLCYKSYCYSYGLESGGQIAGMLKGGLLSAIRNNQSPSHCGTKLLDILDRYGLSILKTAKGVYSFRSGNNDGAARTLFPLAMYISLLELRFGTHITPILTRKNQDEVQWLYNVRRAREQAERDNEIERCQQIIERLTAENARLQEPIQDIEDQANADRIQANRLEIENQDELIQAARDRFDEQDPHKQYDATLLGILDCLLSSAYFHYHTSGWDYSVTGKASELARGIWNNTLGRTSDKIKTENQGNNVRFFNDWQLFEDPLLIGYICRLKQLLGQDPDNENHYPKTLARHIHYFQAQVNNKNWDGAQWWAPTNISNFHLLGAGDTLMSAISRQGAWLSDSLEAMKKWLEKIADWDTITDQAADGAPQQIALEDVARNLIHSFDTPITIEDQDDIADAPEIADGHLDIRAVIKSMAKDLDISLTTGTSLETLFDELLTKKICQTGISAKQAGYILLSYYLNNGGDLHKTLDFQLKLAALTD</sequence>
<evidence type="ECO:0000256" key="2">
    <source>
        <dbReference type="SAM" id="MobiDB-lite"/>
    </source>
</evidence>
<feature type="coiled-coil region" evidence="1">
    <location>
        <begin position="613"/>
        <end position="659"/>
    </location>
</feature>
<name>A0AAF0C9V4_9GAMM</name>
<dbReference type="Proteomes" id="UP000032352">
    <property type="component" value="Chromosome"/>
</dbReference>
<evidence type="ECO:0000313" key="3">
    <source>
        <dbReference type="EMBL" id="WDE07917.1"/>
    </source>
</evidence>
<reference evidence="3 4" key="2">
    <citation type="journal article" date="2022" name="Mar. Drugs">
        <title>Bioassay-Guided Fractionation Leads to the Detection of Cholic Acid Generated by the Rare Thalassomonas sp.</title>
        <authorList>
            <person name="Pheiffer F."/>
            <person name="Schneider Y.K."/>
            <person name="Hansen E.H."/>
            <person name="Andersen J.H."/>
            <person name="Isaksson J."/>
            <person name="Busche T."/>
            <person name="R C."/>
            <person name="Kalinowski J."/>
            <person name="Zyl L.V."/>
            <person name="Trindade M."/>
        </authorList>
    </citation>
    <scope>NUCLEOTIDE SEQUENCE [LARGE SCALE GENOMIC DNA]</scope>
    <source>
        <strain evidence="3 4">XOM25</strain>
    </source>
</reference>
<evidence type="ECO:0000256" key="1">
    <source>
        <dbReference type="SAM" id="Coils"/>
    </source>
</evidence>
<dbReference type="KEGG" id="tvd:SG34_014120"/>
<proteinExistence type="predicted"/>
<gene>
    <name evidence="3" type="ORF">SG34_014120</name>
</gene>
<accession>A0AAF0C9V4</accession>
<reference evidence="3 4" key="1">
    <citation type="journal article" date="2015" name="Genome Announc.">
        <title>Draft Genome Sequences of Marine Isolates of Thalassomonas viridans and Thalassomonas actiniarum.</title>
        <authorList>
            <person name="Olonade I."/>
            <person name="van Zyl L.J."/>
            <person name="Trindade M."/>
        </authorList>
    </citation>
    <scope>NUCLEOTIDE SEQUENCE [LARGE SCALE GENOMIC DNA]</scope>
    <source>
        <strain evidence="3 4">XOM25</strain>
    </source>
</reference>
<dbReference type="AlphaFoldDB" id="A0AAF0C9V4"/>
<feature type="region of interest" description="Disordered" evidence="2">
    <location>
        <begin position="202"/>
        <end position="225"/>
    </location>
</feature>
<organism evidence="3 4">
    <name type="scientific">Thalassomonas viridans</name>
    <dbReference type="NCBI Taxonomy" id="137584"/>
    <lineage>
        <taxon>Bacteria</taxon>
        <taxon>Pseudomonadati</taxon>
        <taxon>Pseudomonadota</taxon>
        <taxon>Gammaproteobacteria</taxon>
        <taxon>Alteromonadales</taxon>
        <taxon>Colwelliaceae</taxon>
        <taxon>Thalassomonas</taxon>
    </lineage>
</organism>
<evidence type="ECO:0000313" key="4">
    <source>
        <dbReference type="Proteomes" id="UP000032352"/>
    </source>
</evidence>
<keyword evidence="4" id="KW-1185">Reference proteome</keyword>
<dbReference type="EMBL" id="CP059733">
    <property type="protein sequence ID" value="WDE07917.1"/>
    <property type="molecule type" value="Genomic_DNA"/>
</dbReference>
<protein>
    <submittedName>
        <fullName evidence="3">Uncharacterized protein</fullName>
    </submittedName>
</protein>
<keyword evidence="1" id="KW-0175">Coiled coil</keyword>
<dbReference type="RefSeq" id="WP_044837161.1">
    <property type="nucleotide sequence ID" value="NZ_CP059733.1"/>
</dbReference>